<dbReference type="EMBL" id="CABFNO020001560">
    <property type="protein sequence ID" value="CAH0002187.1"/>
    <property type="molecule type" value="Genomic_DNA"/>
</dbReference>
<comment type="caution">
    <text evidence="4">The sequence shown here is derived from an EMBL/GenBank/DDBJ whole genome shotgun (WGS) entry which is preliminary data.</text>
</comment>
<feature type="non-terminal residue" evidence="4">
    <location>
        <position position="1"/>
    </location>
</feature>
<proteinExistence type="predicted"/>
<feature type="domain" description="Nephrocystin 3-like N-terminal" evidence="3">
    <location>
        <begin position="237"/>
        <end position="391"/>
    </location>
</feature>
<accession>A0A9N9UW91</accession>
<dbReference type="Pfam" id="PF24883">
    <property type="entry name" value="NPHP3_N"/>
    <property type="match status" value="1"/>
</dbReference>
<evidence type="ECO:0000259" key="3">
    <source>
        <dbReference type="Pfam" id="PF24883"/>
    </source>
</evidence>
<evidence type="ECO:0000313" key="4">
    <source>
        <dbReference type="EMBL" id="CAH0002187.1"/>
    </source>
</evidence>
<evidence type="ECO:0008006" key="6">
    <source>
        <dbReference type="Google" id="ProtNLM"/>
    </source>
</evidence>
<dbReference type="PANTHER" id="PTHR10039:SF17">
    <property type="entry name" value="FUNGAL STAND N-TERMINAL GOODBYE DOMAIN-CONTAINING PROTEIN-RELATED"/>
    <property type="match status" value="1"/>
</dbReference>
<dbReference type="Gene3D" id="3.40.50.300">
    <property type="entry name" value="P-loop containing nucleotide triphosphate hydrolases"/>
    <property type="match status" value="1"/>
</dbReference>
<dbReference type="PANTHER" id="PTHR10039">
    <property type="entry name" value="AMELOGENIN"/>
    <property type="match status" value="1"/>
</dbReference>
<protein>
    <recommendedName>
        <fullName evidence="6">NACHT domain-containing protein</fullName>
    </recommendedName>
</protein>
<evidence type="ECO:0000313" key="5">
    <source>
        <dbReference type="Proteomes" id="UP000754883"/>
    </source>
</evidence>
<feature type="non-terminal residue" evidence="4">
    <location>
        <position position="680"/>
    </location>
</feature>
<reference evidence="4" key="1">
    <citation type="submission" date="2021-10" db="EMBL/GenBank/DDBJ databases">
        <authorList>
            <person name="Piombo E."/>
        </authorList>
    </citation>
    <scope>NUCLEOTIDE SEQUENCE</scope>
</reference>
<dbReference type="InterPro" id="IPR056125">
    <property type="entry name" value="DUF7708"/>
</dbReference>
<dbReference type="Proteomes" id="UP000754883">
    <property type="component" value="Unassembled WGS sequence"/>
</dbReference>
<keyword evidence="1" id="KW-0677">Repeat</keyword>
<evidence type="ECO:0000256" key="1">
    <source>
        <dbReference type="ARBA" id="ARBA00022737"/>
    </source>
</evidence>
<name>A0A9N9UW91_9HYPO</name>
<organism evidence="4 5">
    <name type="scientific">Clonostachys byssicola</name>
    <dbReference type="NCBI Taxonomy" id="160290"/>
    <lineage>
        <taxon>Eukaryota</taxon>
        <taxon>Fungi</taxon>
        <taxon>Dikarya</taxon>
        <taxon>Ascomycota</taxon>
        <taxon>Pezizomycotina</taxon>
        <taxon>Sordariomycetes</taxon>
        <taxon>Hypocreomycetidae</taxon>
        <taxon>Hypocreales</taxon>
        <taxon>Bionectriaceae</taxon>
        <taxon>Clonostachys</taxon>
    </lineage>
</organism>
<gene>
    <name evidence="4" type="ORF">CBYS24578_00001886</name>
</gene>
<dbReference type="OrthoDB" id="7464126at2759"/>
<evidence type="ECO:0000259" key="2">
    <source>
        <dbReference type="Pfam" id="PF24809"/>
    </source>
</evidence>
<dbReference type="Pfam" id="PF24809">
    <property type="entry name" value="DUF7708"/>
    <property type="match status" value="1"/>
</dbReference>
<feature type="domain" description="DUF7708" evidence="2">
    <location>
        <begin position="81"/>
        <end position="196"/>
    </location>
</feature>
<dbReference type="InterPro" id="IPR056884">
    <property type="entry name" value="NPHP3-like_N"/>
</dbReference>
<dbReference type="SUPFAM" id="SSF52540">
    <property type="entry name" value="P-loop containing nucleoside triphosphate hydrolases"/>
    <property type="match status" value="1"/>
</dbReference>
<dbReference type="AlphaFoldDB" id="A0A9N9UW91"/>
<sequence>KSSILWKDAVDRSQNLLSPAEQEAYGKCEPKDILMDFQSYMLQQVHLNKFHVFCEQIDPLLAIIECLGRSMSIAADMLSPIWVSIRIIFQITRGYRACFKQILALLQRIGQSLPRFLIYEHLFPKHEPIQIAILSIYVAVINLLASVRAVAEKSTFRLVFCVFLNPWEKKSSECISHISDQSELVEREANVAHLQEEARTRAEVRRIQAKDSLDKANRWLNARQCHEAKDSICLTQGMCQWILSRPELSQWISDDNTQLFWIEGPPGCGKSTLYTKIVDYLDSNSERACAYFLFCGADRERVQLSALLRSWTSQLSNTSTETREYLIETYSRSDNHQASKTEIEDLFFSFLDILPPLYLTFDAFDECIERDEFARVLQSIPQRHKILITTRQCYYGKQVSDVKSISLEIKPAMTKEDIQKYILSETETMKREFEPQTVALIRNRLSMSNGMFLWVKLMVQHIRDQTTNEELMHCLSEPQLPASLSEHYDRIMNSINQFPQSRRLLAHKILFWVDVARRPLRAAELFHLLTILPSADREGGYRPSRYPSGDPEATILSVCGSLISLRGKSKVLYPIHFTATEYIRHYLKNSNTLSELTVYYETRQITSANGLAAAVCLRYLSLNIPVKSQRILCESADQDVACFGGMLVGYTRKYWQAHLEAADSKEDPPLPSLMEQLDCE</sequence>
<dbReference type="InterPro" id="IPR027417">
    <property type="entry name" value="P-loop_NTPase"/>
</dbReference>
<keyword evidence="5" id="KW-1185">Reference proteome</keyword>